<gene>
    <name evidence="6" type="ORF">DEO72_LG11g2190</name>
</gene>
<dbReference type="Proteomes" id="UP000501690">
    <property type="component" value="Linkage Group LG11"/>
</dbReference>
<evidence type="ECO:0000256" key="3">
    <source>
        <dbReference type="ARBA" id="ARBA00038471"/>
    </source>
</evidence>
<dbReference type="GO" id="GO:0004857">
    <property type="term" value="F:enzyme inhibitor activity"/>
    <property type="evidence" value="ECO:0007669"/>
    <property type="project" value="InterPro"/>
</dbReference>
<dbReference type="PANTHER" id="PTHR35357">
    <property type="entry name" value="OS02G0537100 PROTEIN"/>
    <property type="match status" value="1"/>
</dbReference>
<accession>A0A4D6NQI1</accession>
<dbReference type="SUPFAM" id="SSF101148">
    <property type="entry name" value="Plant invertase/pectin methylesterase inhibitor"/>
    <property type="match status" value="1"/>
</dbReference>
<evidence type="ECO:0000313" key="7">
    <source>
        <dbReference type="Proteomes" id="UP000501690"/>
    </source>
</evidence>
<dbReference type="NCBIfam" id="TIGR01614">
    <property type="entry name" value="PME_inhib"/>
    <property type="match status" value="1"/>
</dbReference>
<name>A0A4D6NQI1_VIGUN</name>
<evidence type="ECO:0000259" key="5">
    <source>
        <dbReference type="SMART" id="SM00856"/>
    </source>
</evidence>
<evidence type="ECO:0000313" key="6">
    <source>
        <dbReference type="EMBL" id="QCE15181.1"/>
    </source>
</evidence>
<evidence type="ECO:0000256" key="4">
    <source>
        <dbReference type="SAM" id="SignalP"/>
    </source>
</evidence>
<proteinExistence type="inferred from homology"/>
<dbReference type="CDD" id="cd15795">
    <property type="entry name" value="PMEI-Pla_a_1_like"/>
    <property type="match status" value="1"/>
</dbReference>
<dbReference type="Gene3D" id="1.20.140.40">
    <property type="entry name" value="Invertase/pectin methylesterase inhibitor family protein"/>
    <property type="match status" value="1"/>
</dbReference>
<keyword evidence="2" id="KW-1015">Disulfide bond</keyword>
<feature type="signal peptide" evidence="4">
    <location>
        <begin position="1"/>
        <end position="23"/>
    </location>
</feature>
<dbReference type="InterPro" id="IPR034088">
    <property type="entry name" value="Pla_a_1-like"/>
</dbReference>
<organism evidence="6 7">
    <name type="scientific">Vigna unguiculata</name>
    <name type="common">Cowpea</name>
    <dbReference type="NCBI Taxonomy" id="3917"/>
    <lineage>
        <taxon>Eukaryota</taxon>
        <taxon>Viridiplantae</taxon>
        <taxon>Streptophyta</taxon>
        <taxon>Embryophyta</taxon>
        <taxon>Tracheophyta</taxon>
        <taxon>Spermatophyta</taxon>
        <taxon>Magnoliopsida</taxon>
        <taxon>eudicotyledons</taxon>
        <taxon>Gunneridae</taxon>
        <taxon>Pentapetalae</taxon>
        <taxon>rosids</taxon>
        <taxon>fabids</taxon>
        <taxon>Fabales</taxon>
        <taxon>Fabaceae</taxon>
        <taxon>Papilionoideae</taxon>
        <taxon>50 kb inversion clade</taxon>
        <taxon>NPAAA clade</taxon>
        <taxon>indigoferoid/millettioid clade</taxon>
        <taxon>Phaseoleae</taxon>
        <taxon>Vigna</taxon>
    </lineage>
</organism>
<dbReference type="AlphaFoldDB" id="A0A4D6NQI1"/>
<feature type="chain" id="PRO_5020023914" description="Pectinesterase inhibitor domain-containing protein" evidence="4">
    <location>
        <begin position="24"/>
        <end position="186"/>
    </location>
</feature>
<dbReference type="SMART" id="SM00856">
    <property type="entry name" value="PMEI"/>
    <property type="match status" value="1"/>
</dbReference>
<dbReference type="EMBL" id="CP039355">
    <property type="protein sequence ID" value="QCE15181.1"/>
    <property type="molecule type" value="Genomic_DNA"/>
</dbReference>
<sequence length="186" mass="21005">MKFALNVPMIFIVFFFLFQSSHSSNFISKSCKEASKINPPLSYDFCVAALEETSSNLQPPPTTLEDLVGISVQLAKSNGTNVLSIISKLLKDKSFDQYTKGCLQSCSDFYLQSLKFLDDAIVAFKSKNFSQAADILSYATTQCVMCDDSFEERKTKSPLKTENQVYWELDIISLTFVNMLRQHRKA</sequence>
<dbReference type="Pfam" id="PF04043">
    <property type="entry name" value="PMEI"/>
    <property type="match status" value="1"/>
</dbReference>
<keyword evidence="1 4" id="KW-0732">Signal</keyword>
<evidence type="ECO:0000256" key="1">
    <source>
        <dbReference type="ARBA" id="ARBA00022729"/>
    </source>
</evidence>
<protein>
    <recommendedName>
        <fullName evidence="5">Pectinesterase inhibitor domain-containing protein</fullName>
    </recommendedName>
</protein>
<dbReference type="InterPro" id="IPR006501">
    <property type="entry name" value="Pectinesterase_inhib_dom"/>
</dbReference>
<dbReference type="GO" id="GO:0005576">
    <property type="term" value="C:extracellular region"/>
    <property type="evidence" value="ECO:0007669"/>
    <property type="project" value="UniProtKB-ARBA"/>
</dbReference>
<evidence type="ECO:0000256" key="2">
    <source>
        <dbReference type="ARBA" id="ARBA00023157"/>
    </source>
</evidence>
<dbReference type="OrthoDB" id="1915198at2759"/>
<comment type="similarity">
    <text evidence="3">Belongs to the PMEI family.</text>
</comment>
<dbReference type="FunFam" id="1.20.140.40:FF:000002">
    <property type="entry name" value="Putative invertase inhibitor"/>
    <property type="match status" value="1"/>
</dbReference>
<dbReference type="PANTHER" id="PTHR35357:SF17">
    <property type="entry name" value="PECTINESTERASE INHIBITOR 12"/>
    <property type="match status" value="1"/>
</dbReference>
<dbReference type="Gramene" id="Vigun09g120500.1.v1.2">
    <property type="protein sequence ID" value="Vigun09g120500.1.v1.2.CDS.1"/>
    <property type="gene ID" value="Vigun09g120500.v1.2"/>
</dbReference>
<dbReference type="InterPro" id="IPR035513">
    <property type="entry name" value="Invertase/methylesterase_inhib"/>
</dbReference>
<reference evidence="6 7" key="1">
    <citation type="submission" date="2019-04" db="EMBL/GenBank/DDBJ databases">
        <title>An improved genome assembly and genetic linkage map for asparagus bean, Vigna unguiculata ssp. sesquipedialis.</title>
        <authorList>
            <person name="Xia Q."/>
            <person name="Zhang R."/>
            <person name="Dong Y."/>
        </authorList>
    </citation>
    <scope>NUCLEOTIDE SEQUENCE [LARGE SCALE GENOMIC DNA]</scope>
    <source>
        <tissue evidence="6">Leaf</tissue>
    </source>
</reference>
<feature type="domain" description="Pectinesterase inhibitor" evidence="5">
    <location>
        <begin position="22"/>
        <end position="176"/>
    </location>
</feature>
<keyword evidence="7" id="KW-1185">Reference proteome</keyword>